<keyword evidence="1" id="KW-0472">Membrane</keyword>
<evidence type="ECO:0000313" key="3">
    <source>
        <dbReference type="Proteomes" id="UP000011083"/>
    </source>
</evidence>
<feature type="transmembrane region" description="Helical" evidence="1">
    <location>
        <begin position="154"/>
        <end position="177"/>
    </location>
</feature>
<protein>
    <submittedName>
        <fullName evidence="2">Uncharacterized protein</fullName>
    </submittedName>
</protein>
<dbReference type="GeneID" id="14920442"/>
<keyword evidence="1" id="KW-1133">Transmembrane helix</keyword>
<keyword evidence="1" id="KW-0812">Transmembrane</keyword>
<dbReference type="Proteomes" id="UP000011083">
    <property type="component" value="Unassembled WGS sequence"/>
</dbReference>
<keyword evidence="3" id="KW-1185">Reference proteome</keyword>
<gene>
    <name evidence="2" type="ORF">ACA1_198390</name>
</gene>
<reference evidence="2 3" key="1">
    <citation type="journal article" date="2013" name="Genome Biol.">
        <title>Genome of Acanthamoeba castellanii highlights extensive lateral gene transfer and early evolution of tyrosine kinase signaling.</title>
        <authorList>
            <person name="Clarke M."/>
            <person name="Lohan A.J."/>
            <person name="Liu B."/>
            <person name="Lagkouvardos I."/>
            <person name="Roy S."/>
            <person name="Zafar N."/>
            <person name="Bertelli C."/>
            <person name="Schilde C."/>
            <person name="Kianianmomeni A."/>
            <person name="Burglin T.R."/>
            <person name="Frech C."/>
            <person name="Turcotte B."/>
            <person name="Kopec K.O."/>
            <person name="Synnott J.M."/>
            <person name="Choo C."/>
            <person name="Paponov I."/>
            <person name="Finkler A."/>
            <person name="Soon Heng Tan C."/>
            <person name="Hutchins A.P."/>
            <person name="Weinmeier T."/>
            <person name="Rattei T."/>
            <person name="Chu J.S."/>
            <person name="Gimenez G."/>
            <person name="Irimia M."/>
            <person name="Rigden D.J."/>
            <person name="Fitzpatrick D.A."/>
            <person name="Lorenzo-Morales J."/>
            <person name="Bateman A."/>
            <person name="Chiu C.H."/>
            <person name="Tang P."/>
            <person name="Hegemann P."/>
            <person name="Fromm H."/>
            <person name="Raoult D."/>
            <person name="Greub G."/>
            <person name="Miranda-Saavedra D."/>
            <person name="Chen N."/>
            <person name="Nash P."/>
            <person name="Ginger M.L."/>
            <person name="Horn M."/>
            <person name="Schaap P."/>
            <person name="Caler L."/>
            <person name="Loftus B."/>
        </authorList>
    </citation>
    <scope>NUCLEOTIDE SEQUENCE [LARGE SCALE GENOMIC DNA]</scope>
    <source>
        <strain evidence="2 3">Neff</strain>
    </source>
</reference>
<accession>L8H2C6</accession>
<feature type="transmembrane region" description="Helical" evidence="1">
    <location>
        <begin position="14"/>
        <end position="40"/>
    </location>
</feature>
<evidence type="ECO:0000313" key="2">
    <source>
        <dbReference type="EMBL" id="ELR19619.1"/>
    </source>
</evidence>
<dbReference type="AlphaFoldDB" id="L8H2C6"/>
<organism evidence="2 3">
    <name type="scientific">Acanthamoeba castellanii (strain ATCC 30010 / Neff)</name>
    <dbReference type="NCBI Taxonomy" id="1257118"/>
    <lineage>
        <taxon>Eukaryota</taxon>
        <taxon>Amoebozoa</taxon>
        <taxon>Discosea</taxon>
        <taxon>Longamoebia</taxon>
        <taxon>Centramoebida</taxon>
        <taxon>Acanthamoebidae</taxon>
        <taxon>Acanthamoeba</taxon>
    </lineage>
</organism>
<proteinExistence type="predicted"/>
<feature type="transmembrane region" description="Helical" evidence="1">
    <location>
        <begin position="115"/>
        <end position="142"/>
    </location>
</feature>
<dbReference type="EMBL" id="KB007932">
    <property type="protein sequence ID" value="ELR19619.1"/>
    <property type="molecule type" value="Genomic_DNA"/>
</dbReference>
<dbReference type="VEuPathDB" id="AmoebaDB:ACA1_198390"/>
<sequence length="274" mass="31150">MVAWADVAKWTAKYWAYCTASFLCLVIVALMAGACGSVWYREKTSGQVYDMATSRRGNFFSYEIRYYMFHLEYDQQVQGPDASLVVPLKTVTCDYTDTNCPAIRDPFNSNEFQGMYAAIFSFALATIVTAVVLGILLLVMNWRAEAMGGLGSKILTVVAIVISVMLLAFVIITWALIWRHPKSTRQAVGLDDNYCDRWEISERYKGGVYCVWEDEWNWSDSIIRNLTFRTDVQATGVKQLWGPTTGWILTTISFGFTSWVILLVLGWRPAFFKN</sequence>
<feature type="transmembrane region" description="Helical" evidence="1">
    <location>
        <begin position="247"/>
        <end position="267"/>
    </location>
</feature>
<name>L8H2C6_ACACF</name>
<dbReference type="KEGG" id="acan:ACA1_198390"/>
<evidence type="ECO:0000256" key="1">
    <source>
        <dbReference type="SAM" id="Phobius"/>
    </source>
</evidence>
<dbReference type="RefSeq" id="XP_004341711.1">
    <property type="nucleotide sequence ID" value="XM_004341663.1"/>
</dbReference>